<evidence type="ECO:0000256" key="1">
    <source>
        <dbReference type="SAM" id="Phobius"/>
    </source>
</evidence>
<name>A0A5J6D941_9CAUD</name>
<keyword evidence="1" id="KW-0472">Membrane</keyword>
<dbReference type="RefSeq" id="YP_009852149.1">
    <property type="nucleotide sequence ID" value="NC_048810.1"/>
</dbReference>
<sequence>MLEIVGILFFIIVALILIKITLNAIGDIVEYERKKKGK</sequence>
<proteinExistence type="predicted"/>
<keyword evidence="3" id="KW-1185">Reference proteome</keyword>
<accession>A0A5J6D941</accession>
<dbReference type="Proteomes" id="UP000325848">
    <property type="component" value="Segment"/>
</dbReference>
<evidence type="ECO:0000313" key="3">
    <source>
        <dbReference type="Proteomes" id="UP000325848"/>
    </source>
</evidence>
<evidence type="ECO:0000313" key="2">
    <source>
        <dbReference type="EMBL" id="QEQ94350.1"/>
    </source>
</evidence>
<dbReference type="KEGG" id="vg:55622751"/>
<dbReference type="GeneID" id="55622751"/>
<organism evidence="2 3">
    <name type="scientific">Gordonia phage Chikenjars</name>
    <dbReference type="NCBI Taxonomy" id="2601686"/>
    <lineage>
        <taxon>Viruses</taxon>
        <taxon>Duplodnaviria</taxon>
        <taxon>Heunggongvirae</taxon>
        <taxon>Uroviricota</taxon>
        <taxon>Caudoviricetes</taxon>
        <taxon>Deejayvirinae</taxon>
        <taxon>Kenoshavirus</taxon>
        <taxon>Kenoshavirus chikenjars</taxon>
    </lineage>
</organism>
<keyword evidence="1" id="KW-0812">Transmembrane</keyword>
<dbReference type="EMBL" id="MN204501">
    <property type="protein sequence ID" value="QEQ94350.1"/>
    <property type="molecule type" value="Genomic_DNA"/>
</dbReference>
<feature type="transmembrane region" description="Helical" evidence="1">
    <location>
        <begin position="6"/>
        <end position="29"/>
    </location>
</feature>
<reference evidence="2 3" key="1">
    <citation type="submission" date="2019-07" db="EMBL/GenBank/DDBJ databases">
        <authorList>
            <person name="Birge L.R."/>
            <person name="Bivans L.D."/>
            <person name="Blakestad S.M."/>
            <person name="Chesley E.K."/>
            <person name="Frank J.E."/>
            <person name="Hoagland S."/>
            <person name="Hultquist J."/>
            <person name="Lee N.R."/>
            <person name="Pena P.B."/>
            <person name="Ramsey E.P."/>
            <person name="Chia C."/>
            <person name="Williams D.C."/>
            <person name="Garlena R.A."/>
            <person name="Russell D.A."/>
            <person name="Pope W.H."/>
            <person name="Jacobs-Sera D."/>
            <person name="Hatfull G.F."/>
        </authorList>
    </citation>
    <scope>NUCLEOTIDE SEQUENCE [LARGE SCALE GENOMIC DNA]</scope>
</reference>
<protein>
    <submittedName>
        <fullName evidence="2">Uncharacterized protein</fullName>
    </submittedName>
</protein>
<gene>
    <name evidence="2" type="primary">47</name>
    <name evidence="2" type="ORF">SEA_CHIKENJARS_47</name>
</gene>
<keyword evidence="1" id="KW-1133">Transmembrane helix</keyword>